<reference evidence="3 4" key="2">
    <citation type="journal article" date="2012" name="J. Bacteriol.">
        <title>Genome Sequences of Burkholderia sp. Strains CCGE1002 and H160, Isolated from Legume Nodules in Mexico and Brazil.</title>
        <authorList>
            <person name="Ormeno-Orrillo E."/>
            <person name="Rogel M.A."/>
            <person name="Chueire L.M."/>
            <person name="Tiedje J.M."/>
            <person name="Martinez-Romero E."/>
            <person name="Hungria M."/>
        </authorList>
    </citation>
    <scope>NUCLEOTIDE SEQUENCE [LARGE SCALE GENOMIC DNA]</scope>
    <source>
        <strain evidence="3 4">CCGE1002</strain>
        <plasmid evidence="4">pBC201</plasmid>
    </source>
</reference>
<dbReference type="GeneID" id="301097835"/>
<proteinExistence type="predicted"/>
<keyword evidence="3" id="KW-0614">Plasmid</keyword>
<dbReference type="RefSeq" id="WP_013094405.1">
    <property type="nucleotide sequence ID" value="NC_014120.1"/>
</dbReference>
<reference evidence="4" key="1">
    <citation type="submission" date="2010-04" db="EMBL/GenBank/DDBJ databases">
        <title>Complete sequence of plasmid 1 of Burkholderia sp. CCGE1002.</title>
        <authorList>
            <consortium name="US DOE Joint Genome Institute"/>
            <person name="Lucas S."/>
            <person name="Copeland A."/>
            <person name="Lapidus A."/>
            <person name="Cheng J.-F."/>
            <person name="Bruce D."/>
            <person name="Goodwin L."/>
            <person name="Pitluck S."/>
            <person name="Chertkov O."/>
            <person name="Detter J.C."/>
            <person name="Han C."/>
            <person name="Tapia R."/>
            <person name="Land M."/>
            <person name="Hauser L."/>
            <person name="Kyrpides N."/>
            <person name="Ovchinnikova G."/>
            <person name="Martinez-Romero E."/>
            <person name="Hernandez M.A.R."/>
            <person name="Tiedje J.M."/>
            <person name="Woyke T."/>
        </authorList>
    </citation>
    <scope>NUCLEOTIDE SEQUENCE [LARGE SCALE GENOMIC DNA]</scope>
    <source>
        <strain evidence="4">CCGE1002</strain>
        <plasmid evidence="4">pBC201</plasmid>
    </source>
</reference>
<feature type="signal peptide" evidence="2">
    <location>
        <begin position="1"/>
        <end position="23"/>
    </location>
</feature>
<sequence length="235" mass="23888">MFSTKRLTALASALMLVTGAAQAQQMKPAAPKLQTVSVRVPSANIDTGTAVSAGAAPASAASQPVSQPPAQTVPAAATPHLSIDEIDQITRSKIARQLAGDSGPQGSAVTLNTPAPATAPVSAPVTRPITASARVEPVRFVGAFSDVSGQSVLYEYRSASYPAHVGAKLLNGWTVKRVDGFVVTVGDGKRTWTETISGGTTSTSDNPQQSGGPTRTLSDLGGPLPSSFPLSATAR</sequence>
<feature type="region of interest" description="Disordered" evidence="1">
    <location>
        <begin position="192"/>
        <end position="235"/>
    </location>
</feature>
<name>D5WNZ7_PARAM</name>
<dbReference type="EMBL" id="CP002016">
    <property type="protein sequence ID" value="ADG20620.1"/>
    <property type="molecule type" value="Genomic_DNA"/>
</dbReference>
<keyword evidence="2" id="KW-0732">Signal</keyword>
<protein>
    <recommendedName>
        <fullName evidence="5">Type IV pilus biogenesis protein PilP</fullName>
    </recommendedName>
</protein>
<evidence type="ECO:0000256" key="1">
    <source>
        <dbReference type="SAM" id="MobiDB-lite"/>
    </source>
</evidence>
<accession>D5WNZ7</accession>
<feature type="compositionally biased region" description="Low complexity" evidence="1">
    <location>
        <begin position="193"/>
        <end position="204"/>
    </location>
</feature>
<evidence type="ECO:0000313" key="3">
    <source>
        <dbReference type="EMBL" id="ADG20620.1"/>
    </source>
</evidence>
<dbReference type="AlphaFoldDB" id="D5WNZ7"/>
<dbReference type="eggNOG" id="ENOG50316WR">
    <property type="taxonomic scope" value="Bacteria"/>
</dbReference>
<organism evidence="3 4">
    <name type="scientific">Paraburkholderia atlantica</name>
    <dbReference type="NCBI Taxonomy" id="2654982"/>
    <lineage>
        <taxon>Bacteria</taxon>
        <taxon>Pseudomonadati</taxon>
        <taxon>Pseudomonadota</taxon>
        <taxon>Betaproteobacteria</taxon>
        <taxon>Burkholderiales</taxon>
        <taxon>Burkholderiaceae</taxon>
        <taxon>Paraburkholderia</taxon>
    </lineage>
</organism>
<feature type="compositionally biased region" description="Polar residues" evidence="1">
    <location>
        <begin position="205"/>
        <end position="217"/>
    </location>
</feature>
<dbReference type="Proteomes" id="UP000002190">
    <property type="component" value="Plasmid pBC201"/>
</dbReference>
<evidence type="ECO:0000313" key="4">
    <source>
        <dbReference type="Proteomes" id="UP000002190"/>
    </source>
</evidence>
<evidence type="ECO:0000256" key="2">
    <source>
        <dbReference type="SAM" id="SignalP"/>
    </source>
</evidence>
<feature type="chain" id="PRO_5043422032" description="Type IV pilus biogenesis protein PilP" evidence="2">
    <location>
        <begin position="24"/>
        <end position="235"/>
    </location>
</feature>
<dbReference type="HOGENOM" id="CLU_1178477_0_0_4"/>
<gene>
    <name evidence="3" type="ordered locus">BC1002_6791</name>
</gene>
<dbReference type="KEGG" id="bge:BC1002_6791"/>
<evidence type="ECO:0008006" key="5">
    <source>
        <dbReference type="Google" id="ProtNLM"/>
    </source>
</evidence>
<geneLocation type="plasmid" evidence="3 4">
    <name>pBC201</name>
</geneLocation>
<feature type="region of interest" description="Disordered" evidence="1">
    <location>
        <begin position="55"/>
        <end position="79"/>
    </location>
</feature>